<dbReference type="OrthoDB" id="1483400at2759"/>
<evidence type="ECO:0000256" key="7">
    <source>
        <dbReference type="ARBA" id="ARBA00022676"/>
    </source>
</evidence>
<dbReference type="Proteomes" id="UP000799437">
    <property type="component" value="Unassembled WGS sequence"/>
</dbReference>
<dbReference type="SUPFAM" id="SSF53448">
    <property type="entry name" value="Nucleotide-diphospho-sugar transferases"/>
    <property type="match status" value="1"/>
</dbReference>
<evidence type="ECO:0000256" key="4">
    <source>
        <dbReference type="ARBA" id="ARBA00006739"/>
    </source>
</evidence>
<dbReference type="EMBL" id="ML996579">
    <property type="protein sequence ID" value="KAF2754852.1"/>
    <property type="molecule type" value="Genomic_DNA"/>
</dbReference>
<proteinExistence type="inferred from homology"/>
<dbReference type="PANTHER" id="PTHR12726:SF0">
    <property type="entry name" value="CERAMIDE GLUCOSYLTRANSFERASE"/>
    <property type="match status" value="1"/>
</dbReference>
<dbReference type="AlphaFoldDB" id="A0A6A6VW88"/>
<evidence type="ECO:0000256" key="11">
    <source>
        <dbReference type="ARBA" id="ARBA00023136"/>
    </source>
</evidence>
<keyword evidence="8" id="KW-0808">Transferase</keyword>
<keyword evidence="17" id="KW-1185">Reference proteome</keyword>
<feature type="transmembrane region" description="Helical" evidence="15">
    <location>
        <begin position="6"/>
        <end position="26"/>
    </location>
</feature>
<dbReference type="PANTHER" id="PTHR12726">
    <property type="entry name" value="CERAMIDE GLUCOSYLTRANSFERASE"/>
    <property type="match status" value="1"/>
</dbReference>
<name>A0A6A6VW88_9PEZI</name>
<dbReference type="GO" id="GO:0008120">
    <property type="term" value="F:ceramide glucosyltransferase activity"/>
    <property type="evidence" value="ECO:0007669"/>
    <property type="project" value="UniProtKB-EC"/>
</dbReference>
<evidence type="ECO:0000256" key="14">
    <source>
        <dbReference type="ARBA" id="ARBA00032575"/>
    </source>
</evidence>
<comment type="subcellular location">
    <subcellularLocation>
        <location evidence="1">Membrane</location>
        <topology evidence="1">Multi-pass membrane protein</topology>
    </subcellularLocation>
</comment>
<dbReference type="InterPro" id="IPR029044">
    <property type="entry name" value="Nucleotide-diphossugar_trans"/>
</dbReference>
<dbReference type="RefSeq" id="XP_033597303.1">
    <property type="nucleotide sequence ID" value="XM_033742061.1"/>
</dbReference>
<comment type="similarity">
    <text evidence="4">Belongs to the glycosyltransferase 2 family.</text>
</comment>
<sequence>MLQQTAATAALIWYCAVLLVCGIGYTQLRRFYSKTRQPASCIKNVSAADLPHITIIRPVVGIEPKLHQCLASTFQQIYPRNKLTLYFCISSRNDPALAVLERLLEDFPHFDAKILVESEDPALQGDGRKKLGPNPKIRNMSRAYREAKSDLIWIVDCNVWIGKGVAGRMVDTLCGYSGQRPNKFVHQLPLSVDMPLSAIVEETHISDSARDSFISSRLLGDPASLNKKPGFFDLWGGRLDEMFMSTSHPKFYTAINTVLIAPCIVGKSSMFRRSHLDYLTKQQNSSVHGIDFFSYNICEDHLIGDLLWKNSVPEELSGQGFGKHALVFGDLAIQPMAGTSVADYIARRARWLRVRKFTVMLATLVEHGTESFAASAYGAYSITTLSYFEERLHIPPTWTSFGIFWLCSVALWCFVDWTQYVLLHSAASIEVDEKTPTFVRPPLPGHKTRRPFGEWITAWIGRELLAFPIWAWAVFGGVTVVWREKKFWVGMDMKVHEIVDRDSKARID</sequence>
<evidence type="ECO:0000256" key="8">
    <source>
        <dbReference type="ARBA" id="ARBA00022679"/>
    </source>
</evidence>
<comment type="pathway">
    <text evidence="3">Sphingolipid metabolism.</text>
</comment>
<evidence type="ECO:0000256" key="1">
    <source>
        <dbReference type="ARBA" id="ARBA00004141"/>
    </source>
</evidence>
<reference evidence="16" key="1">
    <citation type="journal article" date="2020" name="Stud. Mycol.">
        <title>101 Dothideomycetes genomes: a test case for predicting lifestyles and emergence of pathogens.</title>
        <authorList>
            <person name="Haridas S."/>
            <person name="Albert R."/>
            <person name="Binder M."/>
            <person name="Bloem J."/>
            <person name="Labutti K."/>
            <person name="Salamov A."/>
            <person name="Andreopoulos B."/>
            <person name="Baker S."/>
            <person name="Barry K."/>
            <person name="Bills G."/>
            <person name="Bluhm B."/>
            <person name="Cannon C."/>
            <person name="Castanera R."/>
            <person name="Culley D."/>
            <person name="Daum C."/>
            <person name="Ezra D."/>
            <person name="Gonzalez J."/>
            <person name="Henrissat B."/>
            <person name="Kuo A."/>
            <person name="Liang C."/>
            <person name="Lipzen A."/>
            <person name="Lutzoni F."/>
            <person name="Magnuson J."/>
            <person name="Mondo S."/>
            <person name="Nolan M."/>
            <person name="Ohm R."/>
            <person name="Pangilinan J."/>
            <person name="Park H.-J."/>
            <person name="Ramirez L."/>
            <person name="Alfaro M."/>
            <person name="Sun H."/>
            <person name="Tritt A."/>
            <person name="Yoshinaga Y."/>
            <person name="Zwiers L.-H."/>
            <person name="Turgeon B."/>
            <person name="Goodwin S."/>
            <person name="Spatafora J."/>
            <person name="Crous P."/>
            <person name="Grigoriev I."/>
        </authorList>
    </citation>
    <scope>NUCLEOTIDE SEQUENCE</scope>
    <source>
        <strain evidence="16">CBS 121739</strain>
    </source>
</reference>
<evidence type="ECO:0000256" key="12">
    <source>
        <dbReference type="ARBA" id="ARBA00031017"/>
    </source>
</evidence>
<evidence type="ECO:0000313" key="17">
    <source>
        <dbReference type="Proteomes" id="UP000799437"/>
    </source>
</evidence>
<accession>A0A6A6VW88</accession>
<evidence type="ECO:0000256" key="13">
    <source>
        <dbReference type="ARBA" id="ARBA00031543"/>
    </source>
</evidence>
<evidence type="ECO:0000256" key="15">
    <source>
        <dbReference type="SAM" id="Phobius"/>
    </source>
</evidence>
<evidence type="ECO:0000256" key="5">
    <source>
        <dbReference type="ARBA" id="ARBA00012699"/>
    </source>
</evidence>
<gene>
    <name evidence="16" type="ORF">EJ05DRAFT_442938</name>
</gene>
<feature type="transmembrane region" description="Helical" evidence="15">
    <location>
        <begin position="397"/>
        <end position="415"/>
    </location>
</feature>
<dbReference type="InterPro" id="IPR025993">
    <property type="entry name" value="Ceramide_glucosylTrfase"/>
</dbReference>
<dbReference type="GO" id="GO:0016020">
    <property type="term" value="C:membrane"/>
    <property type="evidence" value="ECO:0007669"/>
    <property type="project" value="UniProtKB-SubCell"/>
</dbReference>
<feature type="transmembrane region" description="Helical" evidence="15">
    <location>
        <begin position="464"/>
        <end position="482"/>
    </location>
</feature>
<protein>
    <recommendedName>
        <fullName evidence="6">Ceramide glucosyltransferase</fullName>
        <ecNumber evidence="5">2.4.1.80</ecNumber>
    </recommendedName>
    <alternativeName>
        <fullName evidence="13">Glucosylceramide synthase</fullName>
    </alternativeName>
    <alternativeName>
        <fullName evidence="14">UDP-glucose ceramide glucosyltransferase</fullName>
    </alternativeName>
    <alternativeName>
        <fullName evidence="12">UDP-glucose:N-acylsphingosine D-glucosyltransferase</fullName>
    </alternativeName>
</protein>
<evidence type="ECO:0000313" key="16">
    <source>
        <dbReference type="EMBL" id="KAF2754852.1"/>
    </source>
</evidence>
<dbReference type="UniPathway" id="UPA00222"/>
<dbReference type="GeneID" id="54483115"/>
<keyword evidence="11 15" id="KW-0472">Membrane</keyword>
<keyword evidence="7" id="KW-0328">Glycosyltransferase</keyword>
<keyword evidence="10 15" id="KW-1133">Transmembrane helix</keyword>
<evidence type="ECO:0000256" key="3">
    <source>
        <dbReference type="ARBA" id="ARBA00004991"/>
    </source>
</evidence>
<evidence type="ECO:0000256" key="9">
    <source>
        <dbReference type="ARBA" id="ARBA00022692"/>
    </source>
</evidence>
<comment type="pathway">
    <text evidence="2">Lipid metabolism; sphingolipid metabolism.</text>
</comment>
<dbReference type="EC" id="2.4.1.80" evidence="5"/>
<dbReference type="Pfam" id="PF13506">
    <property type="entry name" value="Glyco_transf_21"/>
    <property type="match status" value="1"/>
</dbReference>
<evidence type="ECO:0000256" key="2">
    <source>
        <dbReference type="ARBA" id="ARBA00004760"/>
    </source>
</evidence>
<keyword evidence="9 15" id="KW-0812">Transmembrane</keyword>
<evidence type="ECO:0000256" key="10">
    <source>
        <dbReference type="ARBA" id="ARBA00022989"/>
    </source>
</evidence>
<dbReference type="GO" id="GO:0006679">
    <property type="term" value="P:glucosylceramide biosynthetic process"/>
    <property type="evidence" value="ECO:0007669"/>
    <property type="project" value="TreeGrafter"/>
</dbReference>
<evidence type="ECO:0000256" key="6">
    <source>
        <dbReference type="ARBA" id="ARBA00019988"/>
    </source>
</evidence>
<organism evidence="16 17">
    <name type="scientific">Pseudovirgaria hyperparasitica</name>
    <dbReference type="NCBI Taxonomy" id="470096"/>
    <lineage>
        <taxon>Eukaryota</taxon>
        <taxon>Fungi</taxon>
        <taxon>Dikarya</taxon>
        <taxon>Ascomycota</taxon>
        <taxon>Pezizomycotina</taxon>
        <taxon>Dothideomycetes</taxon>
        <taxon>Dothideomycetes incertae sedis</taxon>
        <taxon>Acrospermales</taxon>
        <taxon>Acrospermaceae</taxon>
        <taxon>Pseudovirgaria</taxon>
    </lineage>
</organism>